<dbReference type="Proteomes" id="UP001464378">
    <property type="component" value="Unassembled WGS sequence"/>
</dbReference>
<evidence type="ECO:0000256" key="2">
    <source>
        <dbReference type="ARBA" id="ARBA00005695"/>
    </source>
</evidence>
<comment type="subcellular location">
    <subcellularLocation>
        <location evidence="1">Cell membrane</location>
        <topology evidence="1">Lipid-anchor</topology>
    </subcellularLocation>
</comment>
<dbReference type="CDD" id="cd00995">
    <property type="entry name" value="PBP2_NikA_DppA_OppA_like"/>
    <property type="match status" value="1"/>
</dbReference>
<organism evidence="7 8">
    <name type="scientific">Pseudoflavonifractor intestinihominis</name>
    <dbReference type="NCBI Taxonomy" id="3133171"/>
    <lineage>
        <taxon>Bacteria</taxon>
        <taxon>Bacillati</taxon>
        <taxon>Bacillota</taxon>
        <taxon>Clostridia</taxon>
        <taxon>Eubacteriales</taxon>
        <taxon>Oscillospiraceae</taxon>
        <taxon>Pseudoflavonifractor</taxon>
    </lineage>
</organism>
<evidence type="ECO:0000313" key="7">
    <source>
        <dbReference type="EMBL" id="MEQ2442807.1"/>
    </source>
</evidence>
<evidence type="ECO:0000256" key="4">
    <source>
        <dbReference type="SAM" id="MobiDB-lite"/>
    </source>
</evidence>
<sequence length="544" mass="59814">MNWKKRLLTLTLTLGLLGTALAGCTQPASDPSGSPSASGTPEASPSASAPEASATGEKVDGGTLIMCEPTDISSLNILYETGDEGMTMLKPVYDPLYVVSKDGVRYYLAESHEVSEDGLTITVKLRENLKWHDGVPITTEDVLWYFEMKSNPDNNASSGTKVNGEPVQVAAVDDYTFTVTLPSVSASYEATLGNLKLLPKHVYEDTPVLVGAEINSTSGVGSGPFKVKEWNKGESLVLERFDDYYRGPASLESVVFKIIPNASTEEIAFQNGELSVLRLTTQDMLEKYSNDPNYSVYTLTEGRINYMGFNSNSPLTSDPRVREAICLALNVDEIIAGAYGSTDLAPAAKTVFCPSNLYYSDVEGYSQDLERAKELIAEAGVEGETFRLVYNSSRENMENCALMIQQQLKAVNLNVEIQGYETQGFFEVFFYTDAGDWELGLNGYSTNGDNQGDEYMFSLEGFLSKNICSTDEIAALWNEGDATTDPEERAAIYKEIQEQIRDVYTMFPLTSPNFVVATDKRLKGVDAIDMVPLFEDYLNLYMTN</sequence>
<dbReference type="InterPro" id="IPR000914">
    <property type="entry name" value="SBP_5_dom"/>
</dbReference>
<feature type="domain" description="Solute-binding protein family 5" evidence="6">
    <location>
        <begin position="107"/>
        <end position="456"/>
    </location>
</feature>
<dbReference type="EMBL" id="JBBMFK010000005">
    <property type="protein sequence ID" value="MEQ2442807.1"/>
    <property type="molecule type" value="Genomic_DNA"/>
</dbReference>
<keyword evidence="3 5" id="KW-0732">Signal</keyword>
<dbReference type="Gene3D" id="3.90.76.10">
    <property type="entry name" value="Dipeptide-binding Protein, Domain 1"/>
    <property type="match status" value="1"/>
</dbReference>
<protein>
    <submittedName>
        <fullName evidence="7">ABC transporter substrate-binding protein</fullName>
    </submittedName>
</protein>
<evidence type="ECO:0000256" key="1">
    <source>
        <dbReference type="ARBA" id="ARBA00004193"/>
    </source>
</evidence>
<dbReference type="PROSITE" id="PS51257">
    <property type="entry name" value="PROKAR_LIPOPROTEIN"/>
    <property type="match status" value="1"/>
</dbReference>
<evidence type="ECO:0000259" key="6">
    <source>
        <dbReference type="Pfam" id="PF00496"/>
    </source>
</evidence>
<dbReference type="PANTHER" id="PTHR30290">
    <property type="entry name" value="PERIPLASMIC BINDING COMPONENT OF ABC TRANSPORTER"/>
    <property type="match status" value="1"/>
</dbReference>
<reference evidence="7 8" key="1">
    <citation type="submission" date="2024-03" db="EMBL/GenBank/DDBJ databases">
        <title>Human intestinal bacterial collection.</title>
        <authorList>
            <person name="Pauvert C."/>
            <person name="Hitch T.C.A."/>
            <person name="Clavel T."/>
        </authorList>
    </citation>
    <scope>NUCLEOTIDE SEQUENCE [LARGE SCALE GENOMIC DNA]</scope>
    <source>
        <strain evidence="7 8">CLA-AP-H29</strain>
    </source>
</reference>
<dbReference type="InterPro" id="IPR030678">
    <property type="entry name" value="Peptide/Ni-bd"/>
</dbReference>
<feature type="signal peptide" evidence="5">
    <location>
        <begin position="1"/>
        <end position="22"/>
    </location>
</feature>
<feature type="chain" id="PRO_5046907548" evidence="5">
    <location>
        <begin position="23"/>
        <end position="544"/>
    </location>
</feature>
<evidence type="ECO:0000313" key="8">
    <source>
        <dbReference type="Proteomes" id="UP001464378"/>
    </source>
</evidence>
<dbReference type="Gene3D" id="3.40.190.10">
    <property type="entry name" value="Periplasmic binding protein-like II"/>
    <property type="match status" value="1"/>
</dbReference>
<dbReference type="InterPro" id="IPR039424">
    <property type="entry name" value="SBP_5"/>
</dbReference>
<dbReference type="SUPFAM" id="SSF53850">
    <property type="entry name" value="Periplasmic binding protein-like II"/>
    <property type="match status" value="1"/>
</dbReference>
<evidence type="ECO:0000256" key="5">
    <source>
        <dbReference type="SAM" id="SignalP"/>
    </source>
</evidence>
<gene>
    <name evidence="7" type="ORF">WMO64_04935</name>
</gene>
<feature type="compositionally biased region" description="Low complexity" evidence="4">
    <location>
        <begin position="25"/>
        <end position="56"/>
    </location>
</feature>
<dbReference type="PANTHER" id="PTHR30290:SF59">
    <property type="entry name" value="OLIGOPEPTIDE ABC TRANSPORTER,SUBSTRATE-BINDING PROTEIN"/>
    <property type="match status" value="1"/>
</dbReference>
<comment type="caution">
    <text evidence="7">The sequence shown here is derived from an EMBL/GenBank/DDBJ whole genome shotgun (WGS) entry which is preliminary data.</text>
</comment>
<keyword evidence="8" id="KW-1185">Reference proteome</keyword>
<dbReference type="RefSeq" id="WP_294516500.1">
    <property type="nucleotide sequence ID" value="NZ_JBBMFK010000005.1"/>
</dbReference>
<feature type="region of interest" description="Disordered" evidence="4">
    <location>
        <begin position="25"/>
        <end position="60"/>
    </location>
</feature>
<comment type="similarity">
    <text evidence="2">Belongs to the bacterial solute-binding protein 5 family.</text>
</comment>
<proteinExistence type="inferred from homology"/>
<accession>A0ABV1E684</accession>
<evidence type="ECO:0000256" key="3">
    <source>
        <dbReference type="ARBA" id="ARBA00022729"/>
    </source>
</evidence>
<name>A0ABV1E684_9FIRM</name>
<dbReference type="Gene3D" id="3.10.105.10">
    <property type="entry name" value="Dipeptide-binding Protein, Domain 3"/>
    <property type="match status" value="1"/>
</dbReference>
<dbReference type="InterPro" id="IPR023765">
    <property type="entry name" value="SBP_5_CS"/>
</dbReference>
<dbReference type="PIRSF" id="PIRSF002741">
    <property type="entry name" value="MppA"/>
    <property type="match status" value="1"/>
</dbReference>
<dbReference type="PROSITE" id="PS01040">
    <property type="entry name" value="SBP_BACTERIAL_5"/>
    <property type="match status" value="1"/>
</dbReference>
<dbReference type="Pfam" id="PF00496">
    <property type="entry name" value="SBP_bac_5"/>
    <property type="match status" value="1"/>
</dbReference>